<evidence type="ECO:0000313" key="2">
    <source>
        <dbReference type="Proteomes" id="UP000239888"/>
    </source>
</evidence>
<dbReference type="AlphaFoldDB" id="A0A2L0RTR3"/>
<proteinExistence type="predicted"/>
<dbReference type="RefSeq" id="WP_104502094.1">
    <property type="nucleotide sequence ID" value="NZ_CP018049.1"/>
</dbReference>
<dbReference type="Proteomes" id="UP000239888">
    <property type="component" value="Chromosome"/>
</dbReference>
<protein>
    <submittedName>
        <fullName evidence="1">Uncharacterized protein</fullName>
    </submittedName>
</protein>
<sequence length="170" mass="20091">MKPTSYLYHKETLTSFIQEEALSFLYLDLTSEQVSQCLSVLDQTIKFFNHENESIIFNTMYYSDDRKSIVNISVPPINAMHYYLLSQRADDLIELPATCSDPDVEEVYSEYLNYQIAYNELHSKYRKQFIEAWKANHNALYSYNEKNVIRGFLKVLNRKPTPNELKDFTK</sequence>
<dbReference type="EMBL" id="CP018049">
    <property type="protein sequence ID" value="AUZ45372.1"/>
    <property type="molecule type" value="Genomic_DNA"/>
</dbReference>
<organism evidence="1 2">
    <name type="scientific">Pseudomonas orientalis</name>
    <dbReference type="NCBI Taxonomy" id="76758"/>
    <lineage>
        <taxon>Bacteria</taxon>
        <taxon>Pseudomonadati</taxon>
        <taxon>Pseudomonadota</taxon>
        <taxon>Gammaproteobacteria</taxon>
        <taxon>Pseudomonadales</taxon>
        <taxon>Pseudomonadaceae</taxon>
        <taxon>Pseudomonas</taxon>
    </lineage>
</organism>
<evidence type="ECO:0000313" key="1">
    <source>
        <dbReference type="EMBL" id="AUZ45372.1"/>
    </source>
</evidence>
<accession>A0A2L0RTR3</accession>
<name>A0A2L0RTR3_9PSED</name>
<gene>
    <name evidence="1" type="ORF">BOP93_07095</name>
</gene>
<reference evidence="1 2" key="1">
    <citation type="journal article" date="2018" name="Front. Microbiol.">
        <title>Pseudomonas orientalis F9: A Potent Antagonist against Phytopathogens with Phytotoxic Effect in the Apple Flower.</title>
        <authorList>
            <person name="Zengerer V."/>
            <person name="Schmid M."/>
            <person name="Bieri M."/>
            <person name="Muller D.C."/>
            <person name="Remus-Emsermann M.N.P."/>
            <person name="Ahrens C.H."/>
            <person name="Pelludat C."/>
        </authorList>
    </citation>
    <scope>NUCLEOTIDE SEQUENCE [LARGE SCALE GENOMIC DNA]</scope>
    <source>
        <strain evidence="1 2">F9</strain>
    </source>
</reference>
<dbReference type="KEGG" id="poi:BOP93_07095"/>